<dbReference type="EMBL" id="JASNWA010000006">
    <property type="protein sequence ID" value="KAK3174430.1"/>
    <property type="molecule type" value="Genomic_DNA"/>
</dbReference>
<evidence type="ECO:0000313" key="1">
    <source>
        <dbReference type="EMBL" id="KAK3174430.1"/>
    </source>
</evidence>
<comment type="caution">
    <text evidence="1">The sequence shown here is derived from an EMBL/GenBank/DDBJ whole genome shotgun (WGS) entry which is preliminary data.</text>
</comment>
<proteinExistence type="predicted"/>
<sequence length="132" mass="14724">MVEPDGHHKDNAEQGHAIIHITLKNSETYAVDITGAQYGHYDSVIPWDLYAESQVDSIQEVQPLGSIKECRKRMDKATKTDGCTKTIEEEIAESLCCSCDVLAGCNWTAERYAEAPRGSLCEEAGRPVKFYR</sequence>
<gene>
    <name evidence="1" type="ORF">OEA41_001676</name>
</gene>
<evidence type="ECO:0000313" key="2">
    <source>
        <dbReference type="Proteomes" id="UP001276659"/>
    </source>
</evidence>
<protein>
    <submittedName>
        <fullName evidence="1">Uncharacterized protein</fullName>
    </submittedName>
</protein>
<keyword evidence="2" id="KW-1185">Reference proteome</keyword>
<reference evidence="1" key="1">
    <citation type="submission" date="2022-11" db="EMBL/GenBank/DDBJ databases">
        <title>Chromosomal genome sequence assembly and mating type (MAT) locus characterization of the leprose asexual lichenized fungus Lepraria neglecta (Nyl.) Erichsen.</title>
        <authorList>
            <person name="Allen J.L."/>
            <person name="Pfeffer B."/>
        </authorList>
    </citation>
    <scope>NUCLEOTIDE SEQUENCE</scope>
    <source>
        <strain evidence="1">Allen 5258</strain>
    </source>
</reference>
<dbReference type="AlphaFoldDB" id="A0AAD9ZA64"/>
<organism evidence="1 2">
    <name type="scientific">Lepraria neglecta</name>
    <dbReference type="NCBI Taxonomy" id="209136"/>
    <lineage>
        <taxon>Eukaryota</taxon>
        <taxon>Fungi</taxon>
        <taxon>Dikarya</taxon>
        <taxon>Ascomycota</taxon>
        <taxon>Pezizomycotina</taxon>
        <taxon>Lecanoromycetes</taxon>
        <taxon>OSLEUM clade</taxon>
        <taxon>Lecanoromycetidae</taxon>
        <taxon>Lecanorales</taxon>
        <taxon>Lecanorineae</taxon>
        <taxon>Stereocaulaceae</taxon>
        <taxon>Lepraria</taxon>
    </lineage>
</organism>
<accession>A0AAD9ZA64</accession>
<dbReference type="Proteomes" id="UP001276659">
    <property type="component" value="Unassembled WGS sequence"/>
</dbReference>
<name>A0AAD9ZA64_9LECA</name>